<organism evidence="1 2">
    <name type="scientific">Sporocytophaga myxococcoides</name>
    <dbReference type="NCBI Taxonomy" id="153721"/>
    <lineage>
        <taxon>Bacteria</taxon>
        <taxon>Pseudomonadati</taxon>
        <taxon>Bacteroidota</taxon>
        <taxon>Cytophagia</taxon>
        <taxon>Cytophagales</taxon>
        <taxon>Cytophagaceae</taxon>
        <taxon>Sporocytophaga</taxon>
    </lineage>
</organism>
<sequence length="73" mass="8514">MDSDEPGPANLNKLPDFVCLDFFIESLISKRFHYCKFLVIFIQTGFSVLDKNNFRNLFFCQYGSQLMTTNYGL</sequence>
<gene>
    <name evidence="1" type="ORF">MYP_1636</name>
</gene>
<dbReference type="STRING" id="153721.MYP_1636"/>
<evidence type="ECO:0000313" key="2">
    <source>
        <dbReference type="Proteomes" id="UP000030185"/>
    </source>
</evidence>
<comment type="caution">
    <text evidence="1">The sequence shown here is derived from an EMBL/GenBank/DDBJ whole genome shotgun (WGS) entry which is preliminary data.</text>
</comment>
<proteinExistence type="predicted"/>
<reference evidence="1 2" key="1">
    <citation type="submission" date="2014-09" db="EMBL/GenBank/DDBJ databases">
        <title>Sporocytophaga myxococcoides PG-01 genome sequencing.</title>
        <authorList>
            <person name="Liu L."/>
            <person name="Gao P.J."/>
            <person name="Chen G.J."/>
            <person name="Wang L.S."/>
        </authorList>
    </citation>
    <scope>NUCLEOTIDE SEQUENCE [LARGE SCALE GENOMIC DNA]</scope>
    <source>
        <strain evidence="1 2">PG-01</strain>
    </source>
</reference>
<evidence type="ECO:0000313" key="1">
    <source>
        <dbReference type="EMBL" id="GAL84408.1"/>
    </source>
</evidence>
<accession>A0A098LE46</accession>
<protein>
    <submittedName>
        <fullName evidence="1">Uncharacterized protein</fullName>
    </submittedName>
</protein>
<dbReference type="Proteomes" id="UP000030185">
    <property type="component" value="Unassembled WGS sequence"/>
</dbReference>
<keyword evidence="2" id="KW-1185">Reference proteome</keyword>
<dbReference type="EMBL" id="BBLT01000003">
    <property type="protein sequence ID" value="GAL84408.1"/>
    <property type="molecule type" value="Genomic_DNA"/>
</dbReference>
<name>A0A098LE46_9BACT</name>
<dbReference type="AlphaFoldDB" id="A0A098LE46"/>